<reference evidence="2" key="1">
    <citation type="journal article" date="2024" name="Proc. Natl. Acad. Sci. U.S.A.">
        <title>Extraordinary preservation of gene collinearity over three hundred million years revealed in homosporous lycophytes.</title>
        <authorList>
            <person name="Li C."/>
            <person name="Wickell D."/>
            <person name="Kuo L.Y."/>
            <person name="Chen X."/>
            <person name="Nie B."/>
            <person name="Liao X."/>
            <person name="Peng D."/>
            <person name="Ji J."/>
            <person name="Jenkins J."/>
            <person name="Williams M."/>
            <person name="Shu S."/>
            <person name="Plott C."/>
            <person name="Barry K."/>
            <person name="Rajasekar S."/>
            <person name="Grimwood J."/>
            <person name="Han X."/>
            <person name="Sun S."/>
            <person name="Hou Z."/>
            <person name="He W."/>
            <person name="Dai G."/>
            <person name="Sun C."/>
            <person name="Schmutz J."/>
            <person name="Leebens-Mack J.H."/>
            <person name="Li F.W."/>
            <person name="Wang L."/>
        </authorList>
    </citation>
    <scope>NUCLEOTIDE SEQUENCE [LARGE SCALE GENOMIC DNA]</scope>
    <source>
        <strain evidence="2">cv. PW_Plant_1</strain>
    </source>
</reference>
<proteinExistence type="predicted"/>
<accession>A0ACC2BVE6</accession>
<organism evidence="1 2">
    <name type="scientific">Diphasiastrum complanatum</name>
    <name type="common">Issler's clubmoss</name>
    <name type="synonym">Lycopodium complanatum</name>
    <dbReference type="NCBI Taxonomy" id="34168"/>
    <lineage>
        <taxon>Eukaryota</taxon>
        <taxon>Viridiplantae</taxon>
        <taxon>Streptophyta</taxon>
        <taxon>Embryophyta</taxon>
        <taxon>Tracheophyta</taxon>
        <taxon>Lycopodiopsida</taxon>
        <taxon>Lycopodiales</taxon>
        <taxon>Lycopodiaceae</taxon>
        <taxon>Lycopodioideae</taxon>
        <taxon>Diphasiastrum</taxon>
    </lineage>
</organism>
<sequence>MAKKETRFLIYFVCLLGLVWLGFWFVGIDAPIRIGLSISGDGMQELDKSSSATSNVEQKVIPLLGSNSRSEFLKELKTEVGYIVDERFKTEMIAEASTQKGSDGEYVQDDLRSPSIPSGWTKEQIALVVEVVVDEGWQILQNRCGSLDDRHDQNNSISSQQQPQKNVCNNSVRVQQQERNGGVANQHLFHRLSHSLHSFVFFSAYRFSTQTFLVMSLVSVHLLEKLGDPVQSCIWKPHATSLDLAPSAGTGIDPSHMALIEAIPTLHYINDTHGRPYDVLVTKCAFEEQTASAGYGTGTLLLNLSSPIRGSKELVPVYDQYDLLPSPTSGLAFNYDFAYCSPPIWGDRWHAVHVKQWLMYHHALTEGKIHYFIYLYMEPSPDVEKVFQPLIIEGLMTIINVSEGKQFDAWYHGQQLVINDCLGRARMMARWALFWDLDEYLYIVQPLSLAALMHQYERSAWISFGSVTWSTRYCSAEEEWSQSRWAVERMAFRLESPVCGEKSRAEVCHGSEGHRKWAANPRQVVVGSIHYVLDPLWGGAILNTSIARINHYGGMANMDERETCSVLKDLSQVNDSSPVDGWWWKDTVVIENIANLHSFSDNLTIFA</sequence>
<evidence type="ECO:0000313" key="2">
    <source>
        <dbReference type="Proteomes" id="UP001162992"/>
    </source>
</evidence>
<dbReference type="Proteomes" id="UP001162992">
    <property type="component" value="Chromosome 13"/>
</dbReference>
<dbReference type="EMBL" id="CM055104">
    <property type="protein sequence ID" value="KAJ7533760.1"/>
    <property type="molecule type" value="Genomic_DNA"/>
</dbReference>
<comment type="caution">
    <text evidence="1">The sequence shown here is derived from an EMBL/GenBank/DDBJ whole genome shotgun (WGS) entry which is preliminary data.</text>
</comment>
<keyword evidence="2" id="KW-1185">Reference proteome</keyword>
<name>A0ACC2BVE6_DIPCM</name>
<evidence type="ECO:0000313" key="1">
    <source>
        <dbReference type="EMBL" id="KAJ7533760.1"/>
    </source>
</evidence>
<gene>
    <name evidence="1" type="ORF">O6H91_13G063600</name>
</gene>
<protein>
    <submittedName>
        <fullName evidence="1">Uncharacterized protein</fullName>
    </submittedName>
</protein>